<dbReference type="KEGG" id="dfa:DFA_11975"/>
<dbReference type="GeneID" id="14866370"/>
<gene>
    <name evidence="1" type="ORF">DFA_11975</name>
</gene>
<reference evidence="2" key="1">
    <citation type="journal article" date="2011" name="Genome Res.">
        <title>Phylogeny-wide analysis of social amoeba genomes highlights ancient origins for complex intercellular communication.</title>
        <authorList>
            <person name="Heidel A.J."/>
            <person name="Lawal H.M."/>
            <person name="Felder M."/>
            <person name="Schilde C."/>
            <person name="Helps N.R."/>
            <person name="Tunggal B."/>
            <person name="Rivero F."/>
            <person name="John U."/>
            <person name="Schleicher M."/>
            <person name="Eichinger L."/>
            <person name="Platzer M."/>
            <person name="Noegel A.A."/>
            <person name="Schaap P."/>
            <person name="Gloeckner G."/>
        </authorList>
    </citation>
    <scope>NUCLEOTIDE SEQUENCE [LARGE SCALE GENOMIC DNA]</scope>
    <source>
        <strain evidence="2">SH3</strain>
    </source>
</reference>
<dbReference type="RefSeq" id="XP_004350914.1">
    <property type="nucleotide sequence ID" value="XM_004350863.1"/>
</dbReference>
<evidence type="ECO:0000313" key="1">
    <source>
        <dbReference type="EMBL" id="EGG14206.1"/>
    </source>
</evidence>
<keyword evidence="2" id="KW-1185">Reference proteome</keyword>
<organism evidence="1 2">
    <name type="scientific">Cavenderia fasciculata</name>
    <name type="common">Slime mold</name>
    <name type="synonym">Dictyostelium fasciculatum</name>
    <dbReference type="NCBI Taxonomy" id="261658"/>
    <lineage>
        <taxon>Eukaryota</taxon>
        <taxon>Amoebozoa</taxon>
        <taxon>Evosea</taxon>
        <taxon>Eumycetozoa</taxon>
        <taxon>Dictyostelia</taxon>
        <taxon>Acytosteliales</taxon>
        <taxon>Cavenderiaceae</taxon>
        <taxon>Cavenderia</taxon>
    </lineage>
</organism>
<dbReference type="AlphaFoldDB" id="F4QF52"/>
<dbReference type="Proteomes" id="UP000007797">
    <property type="component" value="Unassembled WGS sequence"/>
</dbReference>
<protein>
    <submittedName>
        <fullName evidence="1">Uncharacterized protein</fullName>
    </submittedName>
</protein>
<proteinExistence type="predicted"/>
<accession>F4QF52</accession>
<evidence type="ECO:0000313" key="2">
    <source>
        <dbReference type="Proteomes" id="UP000007797"/>
    </source>
</evidence>
<name>F4QF52_CACFS</name>
<sequence length="130" mass="14883">MSLTTTTTTTTIVSNAQTTFNDVFKMTYIRSLIFNHIDQIFKVEYHAKGCDQQYKGTKGRDIIQLPFLAMISKFAMPLQFIRHYLPSDCNQVLLVRRVEVIDRYCCHRNYNATTSIGYSQTSIGVVTRAG</sequence>
<dbReference type="EMBL" id="GL883029">
    <property type="protein sequence ID" value="EGG14206.1"/>
    <property type="molecule type" value="Genomic_DNA"/>
</dbReference>